<feature type="transmembrane region" description="Helical" evidence="1">
    <location>
        <begin position="36"/>
        <end position="61"/>
    </location>
</feature>
<keyword evidence="1" id="KW-0472">Membrane</keyword>
<gene>
    <name evidence="2" type="ORF">SAMEA2070301_04467</name>
</gene>
<keyword evidence="1" id="KW-1133">Transmembrane helix</keyword>
<dbReference type="Proteomes" id="UP000185210">
    <property type="component" value="Unassembled WGS sequence"/>
</dbReference>
<reference evidence="2 3" key="1">
    <citation type="submission" date="2016-11" db="EMBL/GenBank/DDBJ databases">
        <authorList>
            <consortium name="Pathogen Informatics"/>
        </authorList>
    </citation>
    <scope>NUCLEOTIDE SEQUENCE [LARGE SCALE GENOMIC DNA]</scope>
    <source>
        <strain evidence="2 3">104</strain>
    </source>
</reference>
<dbReference type="RefSeq" id="WP_052536337.1">
    <property type="nucleotide sequence ID" value="NZ_CAACXP010000003.1"/>
</dbReference>
<name>A0AB38D525_9MYCO</name>
<dbReference type="EMBL" id="FSHM01000008">
    <property type="protein sequence ID" value="SIB76231.1"/>
    <property type="molecule type" value="Genomic_DNA"/>
</dbReference>
<protein>
    <recommendedName>
        <fullName evidence="4">Transmembrane protein</fullName>
    </recommendedName>
</protein>
<comment type="caution">
    <text evidence="2">The sequence shown here is derived from an EMBL/GenBank/DDBJ whole genome shotgun (WGS) entry which is preliminary data.</text>
</comment>
<accession>A0AB38D525</accession>
<feature type="transmembrane region" description="Helical" evidence="1">
    <location>
        <begin position="6"/>
        <end position="24"/>
    </location>
</feature>
<evidence type="ECO:0008006" key="4">
    <source>
        <dbReference type="Google" id="ProtNLM"/>
    </source>
</evidence>
<dbReference type="AlphaFoldDB" id="A0AB38D525"/>
<organism evidence="2 3">
    <name type="scientific">Mycobacteroides abscessus subsp. abscessus</name>
    <dbReference type="NCBI Taxonomy" id="1185650"/>
    <lineage>
        <taxon>Bacteria</taxon>
        <taxon>Bacillati</taxon>
        <taxon>Actinomycetota</taxon>
        <taxon>Actinomycetes</taxon>
        <taxon>Mycobacteriales</taxon>
        <taxon>Mycobacteriaceae</taxon>
        <taxon>Mycobacteroides</taxon>
        <taxon>Mycobacteroides abscessus</taxon>
    </lineage>
</organism>
<keyword evidence="1" id="KW-0812">Transmembrane</keyword>
<evidence type="ECO:0000256" key="1">
    <source>
        <dbReference type="SAM" id="Phobius"/>
    </source>
</evidence>
<evidence type="ECO:0000313" key="3">
    <source>
        <dbReference type="Proteomes" id="UP000185210"/>
    </source>
</evidence>
<proteinExistence type="predicted"/>
<evidence type="ECO:0000313" key="2">
    <source>
        <dbReference type="EMBL" id="SIB76231.1"/>
    </source>
</evidence>
<sequence length="91" mass="9005">MSAGGVYGGAVLITSLAALAVQMWSPREVVDVAAGLAVLAVIVAPVIVCVAATTVSLLLALTLGAEDLFQRGLKAAHEYVSVASGPGGVTK</sequence>